<dbReference type="InterPro" id="IPR013762">
    <property type="entry name" value="Integrase-like_cat_sf"/>
</dbReference>
<dbReference type="AlphaFoldDB" id="E3I118"/>
<evidence type="ECO:0000259" key="6">
    <source>
        <dbReference type="PROSITE" id="PS51898"/>
    </source>
</evidence>
<reference evidence="9" key="1">
    <citation type="journal article" date="2011" name="J. Bacteriol.">
        <title>Genome sequences of eight morphologically diverse alphaproteobacteria.</title>
        <authorList>
            <consortium name="US DOE Joint Genome Institute"/>
            <person name="Brown P.J."/>
            <person name="Kysela D.T."/>
            <person name="Buechlein A."/>
            <person name="Hemmerich C."/>
            <person name="Brun Y.V."/>
        </authorList>
    </citation>
    <scope>NUCLEOTIDE SEQUENCE [LARGE SCALE GENOMIC DNA]</scope>
    <source>
        <strain evidence="9">ATCC 17100 / ATH 3.1.1 / DSM 162 / LMG 4299</strain>
    </source>
</reference>
<gene>
    <name evidence="8" type="ordered locus">Rvan_3139</name>
</gene>
<feature type="domain" description="Core-binding (CB)" evidence="7">
    <location>
        <begin position="52"/>
        <end position="132"/>
    </location>
</feature>
<evidence type="ECO:0000256" key="5">
    <source>
        <dbReference type="PROSITE-ProRule" id="PRU01248"/>
    </source>
</evidence>
<evidence type="ECO:0000256" key="1">
    <source>
        <dbReference type="ARBA" id="ARBA00008857"/>
    </source>
</evidence>
<dbReference type="HOGENOM" id="CLU_773572_0_0_5"/>
<dbReference type="PROSITE" id="PS51898">
    <property type="entry name" value="TYR_RECOMBINASE"/>
    <property type="match status" value="1"/>
</dbReference>
<keyword evidence="9" id="KW-1185">Reference proteome</keyword>
<dbReference type="GO" id="GO:0003677">
    <property type="term" value="F:DNA binding"/>
    <property type="evidence" value="ECO:0007669"/>
    <property type="project" value="UniProtKB-UniRule"/>
</dbReference>
<dbReference type="STRING" id="648757.Rvan_3139"/>
<dbReference type="InterPro" id="IPR010998">
    <property type="entry name" value="Integrase_recombinase_N"/>
</dbReference>
<keyword evidence="4" id="KW-0233">DNA recombination</keyword>
<dbReference type="InterPro" id="IPR011010">
    <property type="entry name" value="DNA_brk_join_enz"/>
</dbReference>
<evidence type="ECO:0000256" key="3">
    <source>
        <dbReference type="ARBA" id="ARBA00023125"/>
    </source>
</evidence>
<dbReference type="Pfam" id="PF02899">
    <property type="entry name" value="Phage_int_SAM_1"/>
    <property type="match status" value="1"/>
</dbReference>
<dbReference type="CDD" id="cd01184">
    <property type="entry name" value="INT_C_like_1"/>
    <property type="match status" value="1"/>
</dbReference>
<protein>
    <submittedName>
        <fullName evidence="8">Integrase domain protein SAM domain protein</fullName>
    </submittedName>
</protein>
<feature type="domain" description="Tyr recombinase" evidence="6">
    <location>
        <begin position="155"/>
        <end position="347"/>
    </location>
</feature>
<evidence type="ECO:0000259" key="7">
    <source>
        <dbReference type="PROSITE" id="PS51900"/>
    </source>
</evidence>
<dbReference type="InterPro" id="IPR050808">
    <property type="entry name" value="Phage_Integrase"/>
</dbReference>
<sequence length="358" mass="39642">MLLLADAGRALVEAARKLERNARGDYAPDPTAQRFPEWKGAADGEVKPLASVSFDEVFERWKRERTPAASTVSTWKGYVKSVVAHLGHNDMARVRKDDVLAWKDSLIEQGYSASSLQVGRIAAIKALFGFAVDNRLVPANPFDGMKLRQKRRAGTRMQPYTDDEVARILSLSSRETVPSRRWLPWLMALSGARVAELAQLWGGRVLKVDGVHVLRLTPAEDGGSLKNEGSERDVPIHPALIEQGFLDFVIEKGDGPLFYGKATRAAKGGRHASKGVSNHLATWIRKQGFTDRRKAPNHAFRHWFKSACLRVGVQDSVADAIQGHKGSRGEADRYRHADIKTMAKAIAIIGVPKEQLRN</sequence>
<dbReference type="GO" id="GO:0006310">
    <property type="term" value="P:DNA recombination"/>
    <property type="evidence" value="ECO:0007669"/>
    <property type="project" value="UniProtKB-KW"/>
</dbReference>
<evidence type="ECO:0000313" key="9">
    <source>
        <dbReference type="Proteomes" id="UP000001399"/>
    </source>
</evidence>
<dbReference type="InterPro" id="IPR002104">
    <property type="entry name" value="Integrase_catalytic"/>
</dbReference>
<dbReference type="PROSITE" id="PS51900">
    <property type="entry name" value="CB"/>
    <property type="match status" value="1"/>
</dbReference>
<evidence type="ECO:0000313" key="8">
    <source>
        <dbReference type="EMBL" id="ADP72341.1"/>
    </source>
</evidence>
<dbReference type="InterPro" id="IPR044068">
    <property type="entry name" value="CB"/>
</dbReference>
<evidence type="ECO:0000256" key="2">
    <source>
        <dbReference type="ARBA" id="ARBA00022908"/>
    </source>
</evidence>
<dbReference type="InterPro" id="IPR004107">
    <property type="entry name" value="Integrase_SAM-like_N"/>
</dbReference>
<dbReference type="EMBL" id="CP002292">
    <property type="protein sequence ID" value="ADP72341.1"/>
    <property type="molecule type" value="Genomic_DNA"/>
</dbReference>
<dbReference type="Gene3D" id="1.10.150.130">
    <property type="match status" value="1"/>
</dbReference>
<proteinExistence type="inferred from homology"/>
<keyword evidence="3 5" id="KW-0238">DNA-binding</keyword>
<dbReference type="Proteomes" id="UP000001399">
    <property type="component" value="Chromosome"/>
</dbReference>
<dbReference type="OrthoDB" id="9784724at2"/>
<organism evidence="8 9">
    <name type="scientific">Rhodomicrobium vannielii (strain ATCC 17100 / DSM 162 / LMG 4299 / NCIMB 10020 / ATH 3.1.1)</name>
    <dbReference type="NCBI Taxonomy" id="648757"/>
    <lineage>
        <taxon>Bacteria</taxon>
        <taxon>Pseudomonadati</taxon>
        <taxon>Pseudomonadota</taxon>
        <taxon>Alphaproteobacteria</taxon>
        <taxon>Hyphomicrobiales</taxon>
        <taxon>Hyphomicrobiaceae</taxon>
        <taxon>Rhodomicrobium</taxon>
    </lineage>
</organism>
<dbReference type="eggNOG" id="COG0582">
    <property type="taxonomic scope" value="Bacteria"/>
</dbReference>
<dbReference type="Gene3D" id="1.10.443.10">
    <property type="entry name" value="Intergrase catalytic core"/>
    <property type="match status" value="1"/>
</dbReference>
<accession>E3I118</accession>
<dbReference type="SUPFAM" id="SSF56349">
    <property type="entry name" value="DNA breaking-rejoining enzymes"/>
    <property type="match status" value="1"/>
</dbReference>
<dbReference type="PANTHER" id="PTHR30629:SF2">
    <property type="entry name" value="PROPHAGE INTEGRASE INTS-RELATED"/>
    <property type="match status" value="1"/>
</dbReference>
<evidence type="ECO:0000256" key="4">
    <source>
        <dbReference type="ARBA" id="ARBA00023172"/>
    </source>
</evidence>
<dbReference type="KEGG" id="rva:Rvan_3139"/>
<dbReference type="GO" id="GO:0015074">
    <property type="term" value="P:DNA integration"/>
    <property type="evidence" value="ECO:0007669"/>
    <property type="project" value="UniProtKB-KW"/>
</dbReference>
<dbReference type="PANTHER" id="PTHR30629">
    <property type="entry name" value="PROPHAGE INTEGRASE"/>
    <property type="match status" value="1"/>
</dbReference>
<name>E3I118_RHOVT</name>
<dbReference type="RefSeq" id="WP_013420707.1">
    <property type="nucleotide sequence ID" value="NC_014664.1"/>
</dbReference>
<keyword evidence="2" id="KW-0229">DNA integration</keyword>
<comment type="similarity">
    <text evidence="1">Belongs to the 'phage' integrase family.</text>
</comment>